<name>A0ABY2MTZ7_9LEPT</name>
<comment type="caution">
    <text evidence="3">The sequence shown here is derived from an EMBL/GenBank/DDBJ whole genome shotgun (WGS) entry which is preliminary data.</text>
</comment>
<proteinExistence type="predicted"/>
<dbReference type="Proteomes" id="UP000297422">
    <property type="component" value="Unassembled WGS sequence"/>
</dbReference>
<dbReference type="Pfam" id="PF08239">
    <property type="entry name" value="SH3_3"/>
    <property type="match status" value="1"/>
</dbReference>
<feature type="chain" id="PRO_5046760492" evidence="1">
    <location>
        <begin position="21"/>
        <end position="380"/>
    </location>
</feature>
<feature type="domain" description="SH3b" evidence="2">
    <location>
        <begin position="39"/>
        <end position="106"/>
    </location>
</feature>
<organism evidence="3 4">
    <name type="scientific">Leptospira stimsonii</name>
    <dbReference type="NCBI Taxonomy" id="2202203"/>
    <lineage>
        <taxon>Bacteria</taxon>
        <taxon>Pseudomonadati</taxon>
        <taxon>Spirochaetota</taxon>
        <taxon>Spirochaetia</taxon>
        <taxon>Leptospirales</taxon>
        <taxon>Leptospiraceae</taxon>
        <taxon>Leptospira</taxon>
    </lineage>
</organism>
<keyword evidence="1" id="KW-0732">Signal</keyword>
<reference evidence="4" key="1">
    <citation type="journal article" date="2019" name="PLoS Negl. Trop. Dis.">
        <title>Revisiting the worldwide diversity of Leptospira species in the environment.</title>
        <authorList>
            <person name="Vincent A.T."/>
            <person name="Schiettekatte O."/>
            <person name="Bourhy P."/>
            <person name="Veyrier F.J."/>
            <person name="Picardeau M."/>
        </authorList>
    </citation>
    <scope>NUCLEOTIDE SEQUENCE [LARGE SCALE GENOMIC DNA]</scope>
    <source>
        <strain evidence="4">201702407</strain>
    </source>
</reference>
<evidence type="ECO:0000256" key="1">
    <source>
        <dbReference type="SAM" id="SignalP"/>
    </source>
</evidence>
<dbReference type="RefSeq" id="WP_135686771.1">
    <property type="nucleotide sequence ID" value="NZ_RQEQ01000064.1"/>
</dbReference>
<protein>
    <submittedName>
        <fullName evidence="3">SH3 domain-containing protein</fullName>
    </submittedName>
</protein>
<evidence type="ECO:0000259" key="2">
    <source>
        <dbReference type="Pfam" id="PF08239"/>
    </source>
</evidence>
<dbReference type="InterPro" id="IPR003646">
    <property type="entry name" value="SH3-like_bac-type"/>
</dbReference>
<evidence type="ECO:0000313" key="3">
    <source>
        <dbReference type="EMBL" id="TGM07873.1"/>
    </source>
</evidence>
<keyword evidence="4" id="KW-1185">Reference proteome</keyword>
<evidence type="ECO:0000313" key="4">
    <source>
        <dbReference type="Proteomes" id="UP000297422"/>
    </source>
</evidence>
<accession>A0ABY2MTZ7</accession>
<sequence length="380" mass="43244">MKIGFLSLFALLTLTCSLSNKPLNSPFKNPTLFAISGDQVRLRGNPSIKSAIVENLPKGEQIEIISFDKSEKITLKLDQGRELSGYWVKIRKWQDGKEGYIFSPYIGFDLGKDDSDNYLVASVGPAKFNEYQIIAVSKIGVAENPTKYFSEKAVLFNKIPKKDLVLINFDGTQFGKLSEVKFSSKSDGCKFLIKCVSGKLSDFDQSLQKQRVVIGGTFSKRYSNIKVDINTSITKELRDVIFKDTISRLKSDRNAPNDFIMPDCKKHYKYYQFKTQRDSVEYLISEYSNPAGMGSGHEKVDPHFYRIDKINGNEFENLEFHATFNYQLDVAETIGKTDINDDGFPEVWRSWFGYEWWYYSITVIKENWAIPVYTGGGGGV</sequence>
<dbReference type="EMBL" id="RQGT01000140">
    <property type="protein sequence ID" value="TGM07873.1"/>
    <property type="molecule type" value="Genomic_DNA"/>
</dbReference>
<feature type="signal peptide" evidence="1">
    <location>
        <begin position="1"/>
        <end position="20"/>
    </location>
</feature>
<dbReference type="Gene3D" id="2.30.30.40">
    <property type="entry name" value="SH3 Domains"/>
    <property type="match status" value="1"/>
</dbReference>
<gene>
    <name evidence="3" type="ORF">EHQ90_23260</name>
</gene>